<dbReference type="InterPro" id="IPR019734">
    <property type="entry name" value="TPR_rpt"/>
</dbReference>
<evidence type="ECO:0000313" key="1">
    <source>
        <dbReference type="EMBL" id="RAL25946.1"/>
    </source>
</evidence>
<keyword evidence="2" id="KW-1185">Reference proteome</keyword>
<dbReference type="EMBL" id="QJKK01000003">
    <property type="protein sequence ID" value="RAL25946.1"/>
    <property type="molecule type" value="Genomic_DNA"/>
</dbReference>
<proteinExistence type="predicted"/>
<comment type="caution">
    <text evidence="1">The sequence shown here is derived from an EMBL/GenBank/DDBJ whole genome shotgun (WGS) entry which is preliminary data.</text>
</comment>
<evidence type="ECO:0000313" key="2">
    <source>
        <dbReference type="Proteomes" id="UP000251213"/>
    </source>
</evidence>
<name>A0A364K6L3_9BACL</name>
<organism evidence="1 2">
    <name type="scientific">Thermoflavimicrobium daqui</name>
    <dbReference type="NCBI Taxonomy" id="2137476"/>
    <lineage>
        <taxon>Bacteria</taxon>
        <taxon>Bacillati</taxon>
        <taxon>Bacillota</taxon>
        <taxon>Bacilli</taxon>
        <taxon>Bacillales</taxon>
        <taxon>Thermoactinomycetaceae</taxon>
        <taxon>Thermoflavimicrobium</taxon>
    </lineage>
</organism>
<protein>
    <submittedName>
        <fullName evidence="1">Uncharacterized protein</fullName>
    </submittedName>
</protein>
<dbReference type="Proteomes" id="UP000251213">
    <property type="component" value="Unassembled WGS sequence"/>
</dbReference>
<gene>
    <name evidence="1" type="ORF">DL897_07700</name>
</gene>
<sequence length="95" mass="10889">MEAMNGIALSYIGLDELCIAKEWLESTMQAFPNMTHLIVNMGILLQKMGYHDEAITYFKKAVKRCSFLRDARLDQKPCVHPFSSVLPGMKYDLFI</sequence>
<dbReference type="Gene3D" id="1.25.40.10">
    <property type="entry name" value="Tetratricopeptide repeat domain"/>
    <property type="match status" value="1"/>
</dbReference>
<dbReference type="AlphaFoldDB" id="A0A364K6L3"/>
<reference evidence="1 2" key="1">
    <citation type="submission" date="2018-06" db="EMBL/GenBank/DDBJ databases">
        <title>Thermoflavimicrobium daqus sp. nov., a thermophilic microbe isolated from Moutai-flavour Daqu.</title>
        <authorList>
            <person name="Wang X."/>
            <person name="Zhou H."/>
        </authorList>
    </citation>
    <scope>NUCLEOTIDE SEQUENCE [LARGE SCALE GENOMIC DNA]</scope>
    <source>
        <strain evidence="1 2">FBKL4.011</strain>
    </source>
</reference>
<reference evidence="1 2" key="2">
    <citation type="submission" date="2018-06" db="EMBL/GenBank/DDBJ databases">
        <authorList>
            <person name="Zhirakovskaya E."/>
        </authorList>
    </citation>
    <scope>NUCLEOTIDE SEQUENCE [LARGE SCALE GENOMIC DNA]</scope>
    <source>
        <strain evidence="1 2">FBKL4.011</strain>
    </source>
</reference>
<dbReference type="SUPFAM" id="SSF48452">
    <property type="entry name" value="TPR-like"/>
    <property type="match status" value="1"/>
</dbReference>
<dbReference type="Pfam" id="PF13181">
    <property type="entry name" value="TPR_8"/>
    <property type="match status" value="1"/>
</dbReference>
<dbReference type="InterPro" id="IPR011990">
    <property type="entry name" value="TPR-like_helical_dom_sf"/>
</dbReference>
<accession>A0A364K6L3</accession>